<dbReference type="InterPro" id="IPR036388">
    <property type="entry name" value="WH-like_DNA-bd_sf"/>
</dbReference>
<dbReference type="Gene3D" id="1.10.10.10">
    <property type="entry name" value="Winged helix-like DNA-binding domain superfamily/Winged helix DNA-binding domain"/>
    <property type="match status" value="1"/>
</dbReference>
<evidence type="ECO:0000313" key="6">
    <source>
        <dbReference type="EMBL" id="ARP94550.1"/>
    </source>
</evidence>
<dbReference type="InterPro" id="IPR000847">
    <property type="entry name" value="LysR_HTH_N"/>
</dbReference>
<protein>
    <recommendedName>
        <fullName evidence="5">HTH lysR-type domain-containing protein</fullName>
    </recommendedName>
</protein>
<proteinExistence type="inferred from homology"/>
<feature type="domain" description="HTH lysR-type" evidence="5">
    <location>
        <begin position="5"/>
        <end position="62"/>
    </location>
</feature>
<dbReference type="FunFam" id="1.10.10.10:FF:000001">
    <property type="entry name" value="LysR family transcriptional regulator"/>
    <property type="match status" value="1"/>
</dbReference>
<dbReference type="GO" id="GO:0003700">
    <property type="term" value="F:DNA-binding transcription factor activity"/>
    <property type="evidence" value="ECO:0007669"/>
    <property type="project" value="InterPro"/>
</dbReference>
<organism evidence="6 7">
    <name type="scientific">Bordetella genomosp. 13</name>
    <dbReference type="NCBI Taxonomy" id="463040"/>
    <lineage>
        <taxon>Bacteria</taxon>
        <taxon>Pseudomonadati</taxon>
        <taxon>Pseudomonadota</taxon>
        <taxon>Betaproteobacteria</taxon>
        <taxon>Burkholderiales</taxon>
        <taxon>Alcaligenaceae</taxon>
        <taxon>Bordetella</taxon>
    </lineage>
</organism>
<dbReference type="InterPro" id="IPR036390">
    <property type="entry name" value="WH_DNA-bd_sf"/>
</dbReference>
<dbReference type="InterPro" id="IPR005119">
    <property type="entry name" value="LysR_subst-bd"/>
</dbReference>
<dbReference type="CDD" id="cd08440">
    <property type="entry name" value="PBP2_LTTR_like_4"/>
    <property type="match status" value="1"/>
</dbReference>
<evidence type="ECO:0000256" key="3">
    <source>
        <dbReference type="ARBA" id="ARBA00023125"/>
    </source>
</evidence>
<evidence type="ECO:0000256" key="2">
    <source>
        <dbReference type="ARBA" id="ARBA00023015"/>
    </source>
</evidence>
<gene>
    <name evidence="6" type="ORF">CAL15_09215</name>
</gene>
<dbReference type="STRING" id="463040.CAL15_09215"/>
<dbReference type="Pfam" id="PF00126">
    <property type="entry name" value="HTH_1"/>
    <property type="match status" value="1"/>
</dbReference>
<keyword evidence="4" id="KW-0804">Transcription</keyword>
<keyword evidence="2" id="KW-0805">Transcription regulation</keyword>
<dbReference type="GO" id="GO:0003677">
    <property type="term" value="F:DNA binding"/>
    <property type="evidence" value="ECO:0007669"/>
    <property type="project" value="UniProtKB-KW"/>
</dbReference>
<dbReference type="InterPro" id="IPR050950">
    <property type="entry name" value="HTH-type_LysR_regulators"/>
</dbReference>
<dbReference type="KEGG" id="bgm:CAL15_09215"/>
<dbReference type="Gene3D" id="3.40.190.10">
    <property type="entry name" value="Periplasmic binding protein-like II"/>
    <property type="match status" value="2"/>
</dbReference>
<reference evidence="6 7" key="1">
    <citation type="submission" date="2017-05" db="EMBL/GenBank/DDBJ databases">
        <title>Complete and WGS of Bordetella genogroups.</title>
        <authorList>
            <person name="Spilker T."/>
            <person name="LiPuma J."/>
        </authorList>
    </citation>
    <scope>NUCLEOTIDE SEQUENCE [LARGE SCALE GENOMIC DNA]</scope>
    <source>
        <strain evidence="6 7">AU7206</strain>
    </source>
</reference>
<dbReference type="Pfam" id="PF03466">
    <property type="entry name" value="LysR_substrate"/>
    <property type="match status" value="1"/>
</dbReference>
<dbReference type="SUPFAM" id="SSF53850">
    <property type="entry name" value="Periplasmic binding protein-like II"/>
    <property type="match status" value="1"/>
</dbReference>
<evidence type="ECO:0000313" key="7">
    <source>
        <dbReference type="Proteomes" id="UP000194161"/>
    </source>
</evidence>
<evidence type="ECO:0000256" key="4">
    <source>
        <dbReference type="ARBA" id="ARBA00023163"/>
    </source>
</evidence>
<name>A0A1W6ZBM0_9BORD</name>
<dbReference type="AlphaFoldDB" id="A0A1W6ZBM0"/>
<dbReference type="EMBL" id="CP021111">
    <property type="protein sequence ID" value="ARP94550.1"/>
    <property type="molecule type" value="Genomic_DNA"/>
</dbReference>
<evidence type="ECO:0000256" key="1">
    <source>
        <dbReference type="ARBA" id="ARBA00009437"/>
    </source>
</evidence>
<accession>A0A1W6ZBM0</accession>
<dbReference type="PANTHER" id="PTHR30419">
    <property type="entry name" value="HTH-TYPE TRANSCRIPTIONAL REGULATOR YBHD"/>
    <property type="match status" value="1"/>
</dbReference>
<evidence type="ECO:0000259" key="5">
    <source>
        <dbReference type="PROSITE" id="PS50931"/>
    </source>
</evidence>
<dbReference type="SUPFAM" id="SSF46785">
    <property type="entry name" value="Winged helix' DNA-binding domain"/>
    <property type="match status" value="1"/>
</dbReference>
<comment type="similarity">
    <text evidence="1">Belongs to the LysR transcriptional regulatory family.</text>
</comment>
<dbReference type="RefSeq" id="WP_086078319.1">
    <property type="nucleotide sequence ID" value="NZ_CP021111.1"/>
</dbReference>
<dbReference type="PROSITE" id="PS50931">
    <property type="entry name" value="HTH_LYSR"/>
    <property type="match status" value="1"/>
</dbReference>
<dbReference type="Proteomes" id="UP000194161">
    <property type="component" value="Chromosome"/>
</dbReference>
<dbReference type="GO" id="GO:0005829">
    <property type="term" value="C:cytosol"/>
    <property type="evidence" value="ECO:0007669"/>
    <property type="project" value="TreeGrafter"/>
</dbReference>
<keyword evidence="3" id="KW-0238">DNA-binding</keyword>
<keyword evidence="7" id="KW-1185">Reference proteome</keyword>
<dbReference type="OrthoDB" id="8675247at2"/>
<sequence length="307" mass="33833">MPNKLKLRQLEGFVAAADLGSFALAASHMAMSPPAFSQAIRELEATLGVALFDRTTRRVDLTPAGQQLLHSVRRPLQDLDHAHEEMRALALGHRGRVAFSILHSLAFGIGTRALAALRERHASISVQMIEDQNDVLVERVMNREVDFGVGMFTHASDDLSFEPLFVDELVAVFAAGHALRKSRQVEWAELAAHPLILLPQKSSVRRLVEASILVTGMPRQPVHEVVSMVTAINMASARLGITILPALSLPSLNMRKVAYRPIGEPKPYRQIGILRKLSRPVLEAERVALAQIRREARDAEGVLHPPP</sequence>
<dbReference type="PANTHER" id="PTHR30419:SF8">
    <property type="entry name" value="NITROGEN ASSIMILATION TRANSCRIPTIONAL ACTIVATOR-RELATED"/>
    <property type="match status" value="1"/>
</dbReference>